<feature type="transmembrane region" description="Helical" evidence="3">
    <location>
        <begin position="244"/>
        <end position="265"/>
    </location>
</feature>
<keyword evidence="3" id="KW-0472">Membrane</keyword>
<feature type="transmembrane region" description="Helical" evidence="3">
    <location>
        <begin position="400"/>
        <end position="418"/>
    </location>
</feature>
<accession>A0ABV2JXG9</accession>
<dbReference type="Proteomes" id="UP001549184">
    <property type="component" value="Unassembled WGS sequence"/>
</dbReference>
<reference evidence="4 5" key="1">
    <citation type="submission" date="2024-06" db="EMBL/GenBank/DDBJ databases">
        <title>Sorghum-associated microbial communities from plants grown in Nebraska, USA.</title>
        <authorList>
            <person name="Schachtman D."/>
        </authorList>
    </citation>
    <scope>NUCLEOTIDE SEQUENCE [LARGE SCALE GENOMIC DNA]</scope>
    <source>
        <strain evidence="4 5">1073</strain>
    </source>
</reference>
<keyword evidence="1" id="KW-0677">Repeat</keyword>
<keyword evidence="5" id="KW-1185">Reference proteome</keyword>
<evidence type="ECO:0008006" key="6">
    <source>
        <dbReference type="Google" id="ProtNLM"/>
    </source>
</evidence>
<feature type="transmembrane region" description="Helical" evidence="3">
    <location>
        <begin position="135"/>
        <end position="154"/>
    </location>
</feature>
<feature type="transmembrane region" description="Helical" evidence="3">
    <location>
        <begin position="192"/>
        <end position="208"/>
    </location>
</feature>
<dbReference type="EMBL" id="JBEPMU010000003">
    <property type="protein sequence ID" value="MET3652549.1"/>
    <property type="molecule type" value="Genomic_DNA"/>
</dbReference>
<dbReference type="InterPro" id="IPR052346">
    <property type="entry name" value="O-mannosyl-transferase_TMTC"/>
</dbReference>
<organism evidence="4 5">
    <name type="scientific">Dyella japonica</name>
    <dbReference type="NCBI Taxonomy" id="231455"/>
    <lineage>
        <taxon>Bacteria</taxon>
        <taxon>Pseudomonadati</taxon>
        <taxon>Pseudomonadota</taxon>
        <taxon>Gammaproteobacteria</taxon>
        <taxon>Lysobacterales</taxon>
        <taxon>Rhodanobacteraceae</taxon>
        <taxon>Dyella</taxon>
    </lineage>
</organism>
<gene>
    <name evidence="4" type="ORF">ABIC75_002281</name>
</gene>
<evidence type="ECO:0000313" key="5">
    <source>
        <dbReference type="Proteomes" id="UP001549184"/>
    </source>
</evidence>
<keyword evidence="3" id="KW-1133">Transmembrane helix</keyword>
<feature type="transmembrane region" description="Helical" evidence="3">
    <location>
        <begin position="12"/>
        <end position="33"/>
    </location>
</feature>
<feature type="transmembrane region" description="Helical" evidence="3">
    <location>
        <begin position="376"/>
        <end position="393"/>
    </location>
</feature>
<evidence type="ECO:0000256" key="2">
    <source>
        <dbReference type="ARBA" id="ARBA00022803"/>
    </source>
</evidence>
<feature type="transmembrane region" description="Helical" evidence="3">
    <location>
        <begin position="99"/>
        <end position="123"/>
    </location>
</feature>
<dbReference type="PANTHER" id="PTHR44227:SF3">
    <property type="entry name" value="PROTEIN O-MANNOSYL-TRANSFERASE TMTC4"/>
    <property type="match status" value="1"/>
</dbReference>
<dbReference type="PANTHER" id="PTHR44227">
    <property type="match status" value="1"/>
</dbReference>
<keyword evidence="2" id="KW-0802">TPR repeat</keyword>
<comment type="caution">
    <text evidence="4">The sequence shown here is derived from an EMBL/GenBank/DDBJ whole genome shotgun (WGS) entry which is preliminary data.</text>
</comment>
<evidence type="ECO:0000313" key="4">
    <source>
        <dbReference type="EMBL" id="MET3652549.1"/>
    </source>
</evidence>
<feature type="transmembrane region" description="Helical" evidence="3">
    <location>
        <begin position="316"/>
        <end position="338"/>
    </location>
</feature>
<sequence length="651" mass="72130">MSRISKSQHQKLSVRGLSLLAAILIFAVFFPALQGGFIFDDYPIFAENPAVHVTGWHWDDWVSVWHWSLNNIQRPLAMLTYALNYALGGSTFGFKLTNLLIHLINALLTLALTRHLLGAAWRLRENDNGNISRKLIDFSALAITLAWAVHPLQVSTVMYVVQRMEMLGFTFTLLALLAYWKARTCQRSGQRAWPWLLLFGALIATGYFAKETAILVPGYTLLIELTLLHFSAASPSVSRTWKAFYAIGCAAALGFLLFHLIPHVAQPINYVSRNFTASQRELTQLRVLPMYLYWILAPLPSHFQFYYDNYAASLDLFHPISTLLGAVVLAGLAFVAIAARYRRPLLALGIGWFFIAHILTSSPIPLELVFEHRNYPALLGVLLAVADLLRLMLARADARVAALIAALLIANLCLFTFIRASIWSSPFQLSVALADANPGSTRAALDLARRYMAMSGGDPDSPLYAMSLKELERAAALPTSSALPEESLLLVAADRPDMPAQPWWDSLTHKLKTGPLMGDNYAALNKLMTQRLGGKKGIDAHRLANAYAVAIERSPTREMLHVEYAELAGEALDDPDLAVQQWQAALRLEKDLPGYAKQLASYLASSRRDTESAAVIAYAIALQPSLRDDPQILAIQVEMRSRSATEPRPAL</sequence>
<evidence type="ECO:0000256" key="3">
    <source>
        <dbReference type="SAM" id="Phobius"/>
    </source>
</evidence>
<name>A0ABV2JXG9_9GAMM</name>
<dbReference type="RefSeq" id="WP_354013952.1">
    <property type="nucleotide sequence ID" value="NZ_JBEPMU010000003.1"/>
</dbReference>
<keyword evidence="3" id="KW-0812">Transmembrane</keyword>
<feature type="transmembrane region" description="Helical" evidence="3">
    <location>
        <begin position="160"/>
        <end position="180"/>
    </location>
</feature>
<evidence type="ECO:0000256" key="1">
    <source>
        <dbReference type="ARBA" id="ARBA00022737"/>
    </source>
</evidence>
<proteinExistence type="predicted"/>
<protein>
    <recommendedName>
        <fullName evidence="6">Tetratricopeptide repeat protein</fullName>
    </recommendedName>
</protein>
<feature type="transmembrane region" description="Helical" evidence="3">
    <location>
        <begin position="345"/>
        <end position="364"/>
    </location>
</feature>